<keyword evidence="4" id="KW-0804">Transcription</keyword>
<dbReference type="PRINTS" id="PR00039">
    <property type="entry name" value="HTHLYSR"/>
</dbReference>
<evidence type="ECO:0000256" key="3">
    <source>
        <dbReference type="ARBA" id="ARBA00023125"/>
    </source>
</evidence>
<dbReference type="PROSITE" id="PS50931">
    <property type="entry name" value="HTH_LYSR"/>
    <property type="match status" value="1"/>
</dbReference>
<evidence type="ECO:0000259" key="5">
    <source>
        <dbReference type="PROSITE" id="PS50931"/>
    </source>
</evidence>
<dbReference type="GO" id="GO:0003700">
    <property type="term" value="F:DNA-binding transcription factor activity"/>
    <property type="evidence" value="ECO:0007669"/>
    <property type="project" value="InterPro"/>
</dbReference>
<dbReference type="Pfam" id="PF03466">
    <property type="entry name" value="LysR_substrate"/>
    <property type="match status" value="1"/>
</dbReference>
<keyword evidence="3" id="KW-0238">DNA-binding</keyword>
<dbReference type="Gene3D" id="3.40.190.10">
    <property type="entry name" value="Periplasmic binding protein-like II"/>
    <property type="match status" value="2"/>
</dbReference>
<organism evidence="6 7">
    <name type="scientific">Solimicrobium silvestre</name>
    <dbReference type="NCBI Taxonomy" id="2099400"/>
    <lineage>
        <taxon>Bacteria</taxon>
        <taxon>Pseudomonadati</taxon>
        <taxon>Pseudomonadota</taxon>
        <taxon>Betaproteobacteria</taxon>
        <taxon>Burkholderiales</taxon>
        <taxon>Oxalobacteraceae</taxon>
        <taxon>Solimicrobium</taxon>
    </lineage>
</organism>
<dbReference type="InterPro" id="IPR005119">
    <property type="entry name" value="LysR_subst-bd"/>
</dbReference>
<dbReference type="InterPro" id="IPR050950">
    <property type="entry name" value="HTH-type_LysR_regulators"/>
</dbReference>
<protein>
    <submittedName>
        <fullName evidence="6">Transcriptional regulator</fullName>
    </submittedName>
</protein>
<dbReference type="SUPFAM" id="SSF46785">
    <property type="entry name" value="Winged helix' DNA-binding domain"/>
    <property type="match status" value="1"/>
</dbReference>
<dbReference type="AlphaFoldDB" id="A0A2S9H5A0"/>
<dbReference type="Proteomes" id="UP000237839">
    <property type="component" value="Unassembled WGS sequence"/>
</dbReference>
<dbReference type="EMBL" id="PUGF01000001">
    <property type="protein sequence ID" value="PRC95165.1"/>
    <property type="molecule type" value="Genomic_DNA"/>
</dbReference>
<evidence type="ECO:0000256" key="4">
    <source>
        <dbReference type="ARBA" id="ARBA00023163"/>
    </source>
</evidence>
<evidence type="ECO:0000313" key="7">
    <source>
        <dbReference type="Proteomes" id="UP000237839"/>
    </source>
</evidence>
<gene>
    <name evidence="6" type="ORF">S2091_0360</name>
</gene>
<dbReference type="PANTHER" id="PTHR30419:SF30">
    <property type="entry name" value="LYSR FAMILY TRANSCRIPTIONAL REGULATOR"/>
    <property type="match status" value="1"/>
</dbReference>
<evidence type="ECO:0000256" key="1">
    <source>
        <dbReference type="ARBA" id="ARBA00009437"/>
    </source>
</evidence>
<dbReference type="CDD" id="cd05466">
    <property type="entry name" value="PBP2_LTTR_substrate"/>
    <property type="match status" value="1"/>
</dbReference>
<reference evidence="6 7" key="1">
    <citation type="submission" date="2018-02" db="EMBL/GenBank/DDBJ databases">
        <title>Solimicrobium silvestre gen. nov., sp. nov., isolated from alpine forest soil.</title>
        <authorList>
            <person name="Margesin R."/>
            <person name="Albuquerque L."/>
            <person name="Zhang D.-C."/>
            <person name="Froufe H.J.C."/>
            <person name="Severino R."/>
            <person name="Roxo I."/>
            <person name="Egas C."/>
            <person name="Da Costa M.S."/>
        </authorList>
    </citation>
    <scope>NUCLEOTIDE SEQUENCE [LARGE SCALE GENOMIC DNA]</scope>
    <source>
        <strain evidence="6 7">S20-91</strain>
    </source>
</reference>
<dbReference type="InterPro" id="IPR036390">
    <property type="entry name" value="WH_DNA-bd_sf"/>
</dbReference>
<dbReference type="GO" id="GO:0005829">
    <property type="term" value="C:cytosol"/>
    <property type="evidence" value="ECO:0007669"/>
    <property type="project" value="TreeGrafter"/>
</dbReference>
<dbReference type="GO" id="GO:0003677">
    <property type="term" value="F:DNA binding"/>
    <property type="evidence" value="ECO:0007669"/>
    <property type="project" value="UniProtKB-KW"/>
</dbReference>
<dbReference type="InterPro" id="IPR036388">
    <property type="entry name" value="WH-like_DNA-bd_sf"/>
</dbReference>
<evidence type="ECO:0000313" key="6">
    <source>
        <dbReference type="EMBL" id="PRC95165.1"/>
    </source>
</evidence>
<dbReference type="PANTHER" id="PTHR30419">
    <property type="entry name" value="HTH-TYPE TRANSCRIPTIONAL REGULATOR YBHD"/>
    <property type="match status" value="1"/>
</dbReference>
<dbReference type="SUPFAM" id="SSF53850">
    <property type="entry name" value="Periplasmic binding protein-like II"/>
    <property type="match status" value="1"/>
</dbReference>
<keyword evidence="7" id="KW-1185">Reference proteome</keyword>
<comment type="similarity">
    <text evidence="1">Belongs to the LysR transcriptional regulatory family.</text>
</comment>
<proteinExistence type="inferred from homology"/>
<dbReference type="Gene3D" id="1.10.10.10">
    <property type="entry name" value="Winged helix-like DNA-binding domain superfamily/Winged helix DNA-binding domain"/>
    <property type="match status" value="1"/>
</dbReference>
<evidence type="ECO:0000256" key="2">
    <source>
        <dbReference type="ARBA" id="ARBA00023015"/>
    </source>
</evidence>
<dbReference type="InterPro" id="IPR000847">
    <property type="entry name" value="LysR_HTH_N"/>
</dbReference>
<name>A0A2S9H5A0_9BURK</name>
<dbReference type="RefSeq" id="WP_105530049.1">
    <property type="nucleotide sequence ID" value="NZ_PUGF01000001.1"/>
</dbReference>
<sequence length="318" mass="35596">MKLDPRQLTHLQAVIENGGFGRASEAIHLTQPALTRSIQALERSVGAKVINRQRGGLVLTEVGELLLEHACRLNKAERELQRHISMIQGLEMGELRIGVGMFAAAGLIGPAIGLLNQHHPNIKVRVTVAPYHEMPERVLNGDLDIIVMEKSLLTDRDQFEIETLSPHPMAMVCRDGHPLQSRKKVGLREMLSFPLAAPKMPPALAENFKHNLLKTVPDLAEQARDLATIECDSWRILLDVILHSDAVAMFPIFAIEQELRSGRLHSLPPFDIGIDFRLALAYRGRRDLTSSEARFIELLHQHDKQIFATIRQLMSDSA</sequence>
<dbReference type="Pfam" id="PF00126">
    <property type="entry name" value="HTH_1"/>
    <property type="match status" value="1"/>
</dbReference>
<dbReference type="OrthoDB" id="8981337at2"/>
<keyword evidence="2" id="KW-0805">Transcription regulation</keyword>
<comment type="caution">
    <text evidence="6">The sequence shown here is derived from an EMBL/GenBank/DDBJ whole genome shotgun (WGS) entry which is preliminary data.</text>
</comment>
<accession>A0A2S9H5A0</accession>
<feature type="domain" description="HTH lysR-type" evidence="5">
    <location>
        <begin position="3"/>
        <end position="60"/>
    </location>
</feature>